<evidence type="ECO:0000313" key="2">
    <source>
        <dbReference type="Proteomes" id="UP000242972"/>
    </source>
</evidence>
<dbReference type="PANTHER" id="PTHR43881">
    <property type="entry name" value="GAMMA-GLUTAMYLTRANSPEPTIDASE (AFU_ORTHOLOGUE AFUA_4G13580)"/>
    <property type="match status" value="1"/>
</dbReference>
<dbReference type="PANTHER" id="PTHR43881:SF1">
    <property type="entry name" value="GAMMA-GLUTAMYLTRANSPEPTIDASE (AFU_ORTHOLOGUE AFUA_4G13580)"/>
    <property type="match status" value="1"/>
</dbReference>
<dbReference type="AlphaFoldDB" id="A0A2T2XKU7"/>
<dbReference type="Gene3D" id="1.10.246.230">
    <property type="match status" value="1"/>
</dbReference>
<accession>A0A2T2XKU7</accession>
<dbReference type="SUPFAM" id="SSF56235">
    <property type="entry name" value="N-terminal nucleophile aminohydrolases (Ntn hydrolases)"/>
    <property type="match status" value="1"/>
</dbReference>
<gene>
    <name evidence="1" type="ORF">C7B46_02715</name>
</gene>
<sequence>MVATSHPLAAQAGLAIMQQGGNAIDAAIATAACLTVVEPTSNGLGGDAFATIWAQGTLWGLNSSGPAPQALTDQWVRSQGFDTMPPHGWAPVTIPGIPGAWAQLASRFGALPLTVTLEPAIRMAREGYPVSPTVSFFWQRAYEQYASTLTGPEFREWFRVFAPQGRGPKAGELWNSTDHANTLEEIAVSNAESFYRGKLAQKIVEFSQSTGGVMTLSDLAAFYPQWVTPLSVEFHDYEVWELPPNGQGLIALMALKILEELPYSSEAERIHQQIECLKLAFADAQKFVADPRYMTVAAEDLLADDYLNSRRNLIGERAEERGAGSPRPGGTVYLAAADNQGNMVSYIQSNYSGFGSGLVVPNTGIALQNRGHLFTLIPNHPNSLVPGKRPYHTIIPGFLTHHGKPVGPFGVMGGFMQPQGHVQVLSRILTENLNPQAALDAPRFYWSQGKTVVVEAAMPQPIITELERRGHQITVTTDAGLFGRGQIVWRLPSGVLMGATESRADGHVACW</sequence>
<dbReference type="EMBL" id="PXYW01000004">
    <property type="protein sequence ID" value="PSR35119.1"/>
    <property type="molecule type" value="Genomic_DNA"/>
</dbReference>
<dbReference type="Pfam" id="PF01019">
    <property type="entry name" value="G_glu_transpept"/>
    <property type="match status" value="1"/>
</dbReference>
<protein>
    <submittedName>
        <fullName evidence="1">Gamma-glutamyltransferase</fullName>
    </submittedName>
</protein>
<dbReference type="InterPro" id="IPR029055">
    <property type="entry name" value="Ntn_hydrolases_N"/>
</dbReference>
<organism evidence="1 2">
    <name type="scientific">Sulfobacillus benefaciens</name>
    <dbReference type="NCBI Taxonomy" id="453960"/>
    <lineage>
        <taxon>Bacteria</taxon>
        <taxon>Bacillati</taxon>
        <taxon>Bacillota</taxon>
        <taxon>Clostridia</taxon>
        <taxon>Eubacteriales</taxon>
        <taxon>Clostridiales Family XVII. Incertae Sedis</taxon>
        <taxon>Sulfobacillus</taxon>
    </lineage>
</organism>
<name>A0A2T2XKU7_9FIRM</name>
<dbReference type="PRINTS" id="PR01210">
    <property type="entry name" value="GGTRANSPTASE"/>
</dbReference>
<dbReference type="GO" id="GO:0016740">
    <property type="term" value="F:transferase activity"/>
    <property type="evidence" value="ECO:0007669"/>
    <property type="project" value="UniProtKB-KW"/>
</dbReference>
<proteinExistence type="predicted"/>
<dbReference type="Proteomes" id="UP000242972">
    <property type="component" value="Unassembled WGS sequence"/>
</dbReference>
<dbReference type="InterPro" id="IPR043137">
    <property type="entry name" value="GGT_ssub_C"/>
</dbReference>
<dbReference type="Gene3D" id="3.60.20.40">
    <property type="match status" value="1"/>
</dbReference>
<dbReference type="InterPro" id="IPR052896">
    <property type="entry name" value="GGT-like_enzyme"/>
</dbReference>
<evidence type="ECO:0000313" key="1">
    <source>
        <dbReference type="EMBL" id="PSR35119.1"/>
    </source>
</evidence>
<keyword evidence="1" id="KW-0808">Transferase</keyword>
<comment type="caution">
    <text evidence="1">The sequence shown here is derived from an EMBL/GenBank/DDBJ whole genome shotgun (WGS) entry which is preliminary data.</text>
</comment>
<reference evidence="1 2" key="1">
    <citation type="journal article" date="2014" name="BMC Genomics">
        <title>Comparison of environmental and isolate Sulfobacillus genomes reveals diverse carbon, sulfur, nitrogen, and hydrogen metabolisms.</title>
        <authorList>
            <person name="Justice N.B."/>
            <person name="Norman A."/>
            <person name="Brown C.T."/>
            <person name="Singh A."/>
            <person name="Thomas B.C."/>
            <person name="Banfield J.F."/>
        </authorList>
    </citation>
    <scope>NUCLEOTIDE SEQUENCE [LARGE SCALE GENOMIC DNA]</scope>
    <source>
        <strain evidence="1">AMDSBA4</strain>
    </source>
</reference>